<evidence type="ECO:0000313" key="3">
    <source>
        <dbReference type="Proteomes" id="UP000187166"/>
    </source>
</evidence>
<accession>A0A1U7M0N4</accession>
<proteinExistence type="predicted"/>
<evidence type="ECO:0000313" key="2">
    <source>
        <dbReference type="EMBL" id="OLR65168.1"/>
    </source>
</evidence>
<gene>
    <name evidence="2" type="ORF">BIV18_06385</name>
</gene>
<name>A0A1U7M0N4_9FIRM</name>
<evidence type="ECO:0000256" key="1">
    <source>
        <dbReference type="SAM" id="Coils"/>
    </source>
</evidence>
<dbReference type="AlphaFoldDB" id="A0A1U7M0N4"/>
<feature type="coiled-coil region" evidence="1">
    <location>
        <begin position="31"/>
        <end position="58"/>
    </location>
</feature>
<keyword evidence="3" id="KW-1185">Reference proteome</keyword>
<organism evidence="2 3">
    <name type="scientific">Peptoniphilus porci</name>
    <dbReference type="NCBI Taxonomy" id="2652280"/>
    <lineage>
        <taxon>Bacteria</taxon>
        <taxon>Bacillati</taxon>
        <taxon>Bacillota</taxon>
        <taxon>Tissierellia</taxon>
        <taxon>Tissierellales</taxon>
        <taxon>Peptoniphilaceae</taxon>
        <taxon>Peptoniphilus</taxon>
    </lineage>
</organism>
<keyword evidence="1" id="KW-0175">Coiled coil</keyword>
<comment type="caution">
    <text evidence="2">The sequence shown here is derived from an EMBL/GenBank/DDBJ whole genome shotgun (WGS) entry which is preliminary data.</text>
</comment>
<dbReference type="STRING" id="1465756.BIV18_06385"/>
<protein>
    <submittedName>
        <fullName evidence="2">Uncharacterized protein</fullName>
    </submittedName>
</protein>
<dbReference type="EMBL" id="MJIH01000001">
    <property type="protein sequence ID" value="OLR65168.1"/>
    <property type="molecule type" value="Genomic_DNA"/>
</dbReference>
<dbReference type="Proteomes" id="UP000187166">
    <property type="component" value="Unassembled WGS sequence"/>
</dbReference>
<sequence>MKETILAILMGLWSYYWYKLGYVQAQINETQKRIREIYKDIERRLDETQRVVDECIQSLNQIKYK</sequence>
<reference evidence="2 3" key="1">
    <citation type="journal article" date="2016" name="Appl. Environ. Microbiol.">
        <title>Function and Phylogeny of Bacterial Butyryl Coenzyme A:Acetate Transferases and Their Diversity in the Proximal Colon of Swine.</title>
        <authorList>
            <person name="Trachsel J."/>
            <person name="Bayles D.O."/>
            <person name="Looft T."/>
            <person name="Levine U.Y."/>
            <person name="Allen H.K."/>
        </authorList>
    </citation>
    <scope>NUCLEOTIDE SEQUENCE [LARGE SCALE GENOMIC DNA]</scope>
    <source>
        <strain evidence="2 3">35-6-1</strain>
    </source>
</reference>